<keyword evidence="4" id="KW-1185">Reference proteome</keyword>
<dbReference type="RefSeq" id="WP_104810408.1">
    <property type="nucleotide sequence ID" value="NZ_MQUA01000013.1"/>
</dbReference>
<dbReference type="Gene3D" id="3.40.50.2300">
    <property type="match status" value="1"/>
</dbReference>
<gene>
    <name evidence="3" type="ORF">BST83_14440</name>
</gene>
<name>A0A2S7KZW3_9FLAO</name>
<evidence type="ECO:0000313" key="3">
    <source>
        <dbReference type="EMBL" id="PQB08202.1"/>
    </source>
</evidence>
<dbReference type="GO" id="GO:0000160">
    <property type="term" value="P:phosphorelay signal transduction system"/>
    <property type="evidence" value="ECO:0007669"/>
    <property type="project" value="InterPro"/>
</dbReference>
<dbReference type="EMBL" id="MQUA01000013">
    <property type="protein sequence ID" value="PQB08202.1"/>
    <property type="molecule type" value="Genomic_DNA"/>
</dbReference>
<comment type="caution">
    <text evidence="3">The sequence shown here is derived from an EMBL/GenBank/DDBJ whole genome shotgun (WGS) entry which is preliminary data.</text>
</comment>
<dbReference type="InterPro" id="IPR011006">
    <property type="entry name" value="CheY-like_superfamily"/>
</dbReference>
<dbReference type="Proteomes" id="UP000239522">
    <property type="component" value="Unassembled WGS sequence"/>
</dbReference>
<dbReference type="PANTHER" id="PTHR44520">
    <property type="entry name" value="RESPONSE REGULATOR RCP1-RELATED"/>
    <property type="match status" value="1"/>
</dbReference>
<dbReference type="OrthoDB" id="673128at2"/>
<feature type="domain" description="Response regulatory" evidence="2">
    <location>
        <begin position="6"/>
        <end position="133"/>
    </location>
</feature>
<accession>A0A2S7KZW3</accession>
<evidence type="ECO:0000259" key="2">
    <source>
        <dbReference type="PROSITE" id="PS50110"/>
    </source>
</evidence>
<sequence>MSQKQSICIVDDDEIYKFFVKKILEIKGLADNVLTFPDGEEAYNYIKENRGNPNLLPDIIFLDINMPVMDGFLFIEEYTKIKHEINKEIAIYMVTSSIDPIDLERSKKYTEIKGFITKPISAEVLEKIIKKLRS</sequence>
<dbReference type="PROSITE" id="PS50110">
    <property type="entry name" value="RESPONSE_REGULATORY"/>
    <property type="match status" value="1"/>
</dbReference>
<dbReference type="PANTHER" id="PTHR44520:SF2">
    <property type="entry name" value="RESPONSE REGULATOR RCP1"/>
    <property type="match status" value="1"/>
</dbReference>
<dbReference type="AlphaFoldDB" id="A0A2S7KZW3"/>
<dbReference type="Pfam" id="PF00072">
    <property type="entry name" value="Response_reg"/>
    <property type="match status" value="1"/>
</dbReference>
<organism evidence="3 4">
    <name type="scientific">Polaribacter filamentus</name>
    <dbReference type="NCBI Taxonomy" id="53483"/>
    <lineage>
        <taxon>Bacteria</taxon>
        <taxon>Pseudomonadati</taxon>
        <taxon>Bacteroidota</taxon>
        <taxon>Flavobacteriia</taxon>
        <taxon>Flavobacteriales</taxon>
        <taxon>Flavobacteriaceae</taxon>
    </lineage>
</organism>
<evidence type="ECO:0000313" key="4">
    <source>
        <dbReference type="Proteomes" id="UP000239522"/>
    </source>
</evidence>
<evidence type="ECO:0000256" key="1">
    <source>
        <dbReference type="PROSITE-ProRule" id="PRU00169"/>
    </source>
</evidence>
<reference evidence="3 4" key="1">
    <citation type="submission" date="2016-11" db="EMBL/GenBank/DDBJ databases">
        <title>Trade-off between light-utilization and light-protection in marine flavobacteria.</title>
        <authorList>
            <person name="Kumagai Y."/>
        </authorList>
    </citation>
    <scope>NUCLEOTIDE SEQUENCE [LARGE SCALE GENOMIC DNA]</scope>
    <source>
        <strain evidence="3 4">ATCC 700397</strain>
    </source>
</reference>
<protein>
    <submittedName>
        <fullName evidence="3">Response regulator</fullName>
    </submittedName>
</protein>
<dbReference type="InterPro" id="IPR001789">
    <property type="entry name" value="Sig_transdc_resp-reg_receiver"/>
</dbReference>
<proteinExistence type="predicted"/>
<dbReference type="SMART" id="SM00448">
    <property type="entry name" value="REC"/>
    <property type="match status" value="1"/>
</dbReference>
<dbReference type="SUPFAM" id="SSF52172">
    <property type="entry name" value="CheY-like"/>
    <property type="match status" value="1"/>
</dbReference>
<feature type="modified residue" description="4-aspartylphosphate" evidence="1">
    <location>
        <position position="63"/>
    </location>
</feature>
<keyword evidence="1" id="KW-0597">Phosphoprotein</keyword>
<dbReference type="InterPro" id="IPR052893">
    <property type="entry name" value="TCS_response_regulator"/>
</dbReference>